<comment type="caution">
    <text evidence="1">The sequence shown here is derived from an EMBL/GenBank/DDBJ whole genome shotgun (WGS) entry which is preliminary data.</text>
</comment>
<protein>
    <submittedName>
        <fullName evidence="1">Uncharacterized protein</fullName>
    </submittedName>
</protein>
<proteinExistence type="predicted"/>
<gene>
    <name evidence="1" type="ORF">A3A71_00460</name>
</gene>
<dbReference type="STRING" id="1797471.A3A71_00460"/>
<sequence>MVATNRRGLLVLLATLIAVSPLMLSVAFTTPVKAVASSVSWTDGANGSPEDMLGNPNYYQVASSLTTLGAVLSTRDKLVISPQDMNYIKDGKVDVRTTDYLIYLVTPVELGGAGFDHIKAGRLLKNYDSEGVGKYDRETLAAVEEDQSFVSTHNRGTAVDVTQVGSITCKLIEKRHVGGNTTKWQAPRNIEVAWQSTAGIARHPTPKGPSLVEIAGGLTAQGWLRLLNDSGQLDEVADFVKGLDFNSIVAYVGANILIKHYGAGDVTSDPLANGLIATIGASVLQKSIPDLPAGFGIASRDDDIRVAMVKARLEETLNLPPGSLRGWGWNELLKSTGKRNLEGALSLPALFLESHDLAQLNSSAKNNGAVKMLKRNDDAFNVPRGSLEKIRANDEDGLKLAGVNILADALRLTDVQKSELLKIAQNKPGHVDLTAVPLDDKITPTDLQLLFSPKDSDHQEVAGKFKQLGLQMLQEAIKKATPNQYLGVTTDLLNKLAYGQQDMLLGKVTDDIGAKKIAADSGIKVEDSKKITSGKDSPLASQIAKYINDEFRLSGNGAVNAEETNGVLKGSNFKVFERLGGAQIDKALDFNSGTSFEIISGKKDLGDGLKEAFARSIGSIVGIDRDYPLDLNGNLQRNYGTAIIESRLGLTKGRLSSMSSEEKVTFFGGNKDSWQYSDVRLGLPAGSSQAFFEGKITADQLADKAANNNIKEIAVDQIWNFFDTSGKYKVGDSDAKEIIETFSDWSAKEPADRDKAIALALKIAGRSFDQKASFAIDFVRGISDGGQDEQNTKRVIKEGVRLLFEAMGINEKFGGSQSPDKMAELLLKTYQDTSFNPAGSSGNPEIGGIPQGRLEDFISKATGIPKEFMPDIRAFIGGDYRLAINHWSGAMWTDFANRFLPEDNVLKYEDIRNSVIMDNQTLIDQEAFRLYTVAQEELGATYNLENFNLLSYDQQQEFRAQARKQLMQRFDAEARYKISDAFLNQSLYDKKIVVPKDFSKIMFTGTDKQRGELLTDFAIANLDVALTEVIPGYKAGTLQLMFDGDLTDTEKKAILLNQIYSYGAQLAGSSFNSITGLGEDFLGDFATFVVSGGKSNFYTDPKYESMWSSLDGWLTSNIGIDGLPVGISKSIYLAFNGKFDAGRSLKGANGQIIVPSLNSLGRDFLTNRVTQWADDALGMPAGTVYQLYQATVAVIRASEALSAIQAAAPALNLVGVSADQLTAAARGNLQAAQNQLVYLAITTALNACAACQEFFGSVDQALAAPPGFTNAAVAGAIANSLGMGPIGLYIAAAIYLFGVYDVDYRCPVPPNERYAYTQFDEKPDQIVYKWGSYYNDPAVTVKSNPKLGNKYLGKFDENPFDWDNSVPFSDGNDSNLWMYWSRYFTGRLLEATLAYTAGKDSRDKPNQIITFRQANVEFFGTTAAAAFGSKGKDNERVGLGFSQKSTKTTDWVHIGFGGYF</sequence>
<evidence type="ECO:0000313" key="2">
    <source>
        <dbReference type="Proteomes" id="UP000177481"/>
    </source>
</evidence>
<evidence type="ECO:0000313" key="1">
    <source>
        <dbReference type="EMBL" id="OGD64517.1"/>
    </source>
</evidence>
<accession>A0A1F5EAT5</accession>
<organism evidence="1 2">
    <name type="scientific">Candidatus Berkelbacteria bacterium RIFCSPLOWO2_01_FULL_50_28</name>
    <dbReference type="NCBI Taxonomy" id="1797471"/>
    <lineage>
        <taxon>Bacteria</taxon>
        <taxon>Candidatus Berkelbacteria</taxon>
    </lineage>
</organism>
<name>A0A1F5EAT5_9BACT</name>
<dbReference type="Proteomes" id="UP000177481">
    <property type="component" value="Unassembled WGS sequence"/>
</dbReference>
<reference evidence="1 2" key="1">
    <citation type="journal article" date="2016" name="Nat. Commun.">
        <title>Thousands of microbial genomes shed light on interconnected biogeochemical processes in an aquifer system.</title>
        <authorList>
            <person name="Anantharaman K."/>
            <person name="Brown C.T."/>
            <person name="Hug L.A."/>
            <person name="Sharon I."/>
            <person name="Castelle C.J."/>
            <person name="Probst A.J."/>
            <person name="Thomas B.C."/>
            <person name="Singh A."/>
            <person name="Wilkins M.J."/>
            <person name="Karaoz U."/>
            <person name="Brodie E.L."/>
            <person name="Williams K.H."/>
            <person name="Hubbard S.S."/>
            <person name="Banfield J.F."/>
        </authorList>
    </citation>
    <scope>NUCLEOTIDE SEQUENCE [LARGE SCALE GENOMIC DNA]</scope>
</reference>
<dbReference type="EMBL" id="MEZX01000002">
    <property type="protein sequence ID" value="OGD64517.1"/>
    <property type="molecule type" value="Genomic_DNA"/>
</dbReference>